<keyword evidence="2 3" id="KW-0413">Isomerase</keyword>
<name>A0A4P8L5J9_9BACT</name>
<reference evidence="7 8" key="1">
    <citation type="submission" date="2019-05" db="EMBL/GenBank/DDBJ databases">
        <title>The Complete Genome Sequence of the n-alkane-degrading Desulfoglaeba alkanexedens ALDC reveals multiple alkylsuccinate synthase gene clusters.</title>
        <authorList>
            <person name="Callaghan A.V."/>
            <person name="Davidova I.A."/>
            <person name="Duncan K.E."/>
            <person name="Morris B."/>
            <person name="McInerney M.J."/>
        </authorList>
    </citation>
    <scope>NUCLEOTIDE SEQUENCE [LARGE SCALE GENOMIC DNA]</scope>
    <source>
        <strain evidence="7 8">ALDC</strain>
    </source>
</reference>
<evidence type="ECO:0000256" key="1">
    <source>
        <dbReference type="ARBA" id="ARBA00022755"/>
    </source>
</evidence>
<accession>A0A4P8L5J9</accession>
<dbReference type="SMART" id="SM01001">
    <property type="entry name" value="AIRC"/>
    <property type="match status" value="1"/>
</dbReference>
<keyword evidence="1 3" id="KW-0658">Purine biosynthesis</keyword>
<comment type="similarity">
    <text evidence="3">Belongs to the AIR carboxylase family. Class I subfamily.</text>
</comment>
<comment type="catalytic activity">
    <reaction evidence="3 4">
        <text>5-carboxyamino-1-(5-phospho-D-ribosyl)imidazole + H(+) = 5-amino-1-(5-phospho-D-ribosyl)imidazole-4-carboxylate</text>
        <dbReference type="Rhea" id="RHEA:13193"/>
        <dbReference type="ChEBI" id="CHEBI:15378"/>
        <dbReference type="ChEBI" id="CHEBI:58730"/>
        <dbReference type="ChEBI" id="CHEBI:77657"/>
        <dbReference type="EC" id="5.4.99.18"/>
    </reaction>
</comment>
<dbReference type="AlphaFoldDB" id="A0A4P8L5J9"/>
<dbReference type="PANTHER" id="PTHR23046">
    <property type="entry name" value="PHOSPHORIBOSYLAMINOIMIDAZOLE CARBOXYLASE CATALYTIC SUBUNIT"/>
    <property type="match status" value="1"/>
</dbReference>
<feature type="binding site" evidence="3 5">
    <location>
        <position position="46"/>
    </location>
    <ligand>
        <name>substrate</name>
    </ligand>
</feature>
<dbReference type="UniPathway" id="UPA00074">
    <property type="reaction ID" value="UER00943"/>
</dbReference>
<evidence type="ECO:0000256" key="3">
    <source>
        <dbReference type="HAMAP-Rule" id="MF_01929"/>
    </source>
</evidence>
<dbReference type="InterPro" id="IPR024694">
    <property type="entry name" value="PurE_prokaryotes"/>
</dbReference>
<sequence length="178" mass="18192">MGVSGRPAAVGILMGSDSDLPVMEAAFGVLREFGVPFEAAVLSAHRTPERASAYAASARGRGVRVIIAGAGWAAHLAGVLAAKTTLPVIGVPIDSSPLQGMDALLSTVQMPPGIPVATMAVGKGGARNAALFAVQILALSDPELAGKLSEYKAAMAEEVLRKNQNLDAAIRTSFLDES</sequence>
<comment type="pathway">
    <text evidence="3 4">Purine metabolism; IMP biosynthesis via de novo pathway; 5-amino-1-(5-phospho-D-ribosyl)imidazole-4-carboxylate from 5-amino-1-(5-phospho-D-ribosyl)imidazole (N5-CAIR route): step 2/2.</text>
</comment>
<dbReference type="HAMAP" id="MF_01929">
    <property type="entry name" value="PurE_classI"/>
    <property type="match status" value="1"/>
</dbReference>
<dbReference type="GO" id="GO:0034023">
    <property type="term" value="F:5-(carboxyamino)imidazole ribonucleotide mutase activity"/>
    <property type="evidence" value="ECO:0007669"/>
    <property type="project" value="UniProtKB-UniRule"/>
</dbReference>
<dbReference type="PANTHER" id="PTHR23046:SF2">
    <property type="entry name" value="PHOSPHORIBOSYLAMINOIMIDAZOLE CARBOXYLASE"/>
    <property type="match status" value="1"/>
</dbReference>
<dbReference type="GO" id="GO:0016829">
    <property type="term" value="F:lyase activity"/>
    <property type="evidence" value="ECO:0007669"/>
    <property type="project" value="UniProtKB-KW"/>
</dbReference>
<gene>
    <name evidence="3 7" type="primary">purE</name>
    <name evidence="7" type="ORF">FDQ92_07565</name>
</gene>
<protein>
    <recommendedName>
        <fullName evidence="3 4">N5-carboxyaminoimidazole ribonucleotide mutase</fullName>
        <shortName evidence="3 4">N5-CAIR mutase</shortName>
        <ecNumber evidence="3 4">5.4.99.18</ecNumber>
    </recommendedName>
    <alternativeName>
        <fullName evidence="3">5-(carboxyamino)imidazole ribonucleotide mutase</fullName>
    </alternativeName>
</protein>
<dbReference type="GO" id="GO:0006189">
    <property type="term" value="P:'de novo' IMP biosynthetic process"/>
    <property type="evidence" value="ECO:0007669"/>
    <property type="project" value="UniProtKB-UniRule"/>
</dbReference>
<evidence type="ECO:0000256" key="2">
    <source>
        <dbReference type="ARBA" id="ARBA00023235"/>
    </source>
</evidence>
<organism evidence="7 8">
    <name type="scientific">Desulfoglaeba alkanexedens ALDC</name>
    <dbReference type="NCBI Taxonomy" id="980445"/>
    <lineage>
        <taxon>Bacteria</taxon>
        <taxon>Pseudomonadati</taxon>
        <taxon>Thermodesulfobacteriota</taxon>
        <taxon>Syntrophobacteria</taxon>
        <taxon>Syntrophobacterales</taxon>
        <taxon>Syntrophobacteraceae</taxon>
        <taxon>Desulfoglaeba</taxon>
    </lineage>
</organism>
<keyword evidence="7" id="KW-0456">Lyase</keyword>
<proteinExistence type="inferred from homology"/>
<dbReference type="InterPro" id="IPR000031">
    <property type="entry name" value="PurE_dom"/>
</dbReference>
<evidence type="ECO:0000313" key="8">
    <source>
        <dbReference type="Proteomes" id="UP000298602"/>
    </source>
</evidence>
<dbReference type="Gene3D" id="3.40.50.1970">
    <property type="match status" value="1"/>
</dbReference>
<dbReference type="Proteomes" id="UP000298602">
    <property type="component" value="Chromosome"/>
</dbReference>
<reference evidence="7 8" key="2">
    <citation type="submission" date="2019-05" db="EMBL/GenBank/DDBJ databases">
        <authorList>
            <person name="Suflita J.M."/>
            <person name="Marks C.R."/>
        </authorList>
    </citation>
    <scope>NUCLEOTIDE SEQUENCE [LARGE SCALE GENOMIC DNA]</scope>
    <source>
        <strain evidence="7 8">ALDC</strain>
    </source>
</reference>
<feature type="domain" description="PurE" evidence="6">
    <location>
        <begin position="8"/>
        <end position="159"/>
    </location>
</feature>
<evidence type="ECO:0000256" key="5">
    <source>
        <dbReference type="PIRSR" id="PIRSR001338-1"/>
    </source>
</evidence>
<feature type="binding site" evidence="3 5">
    <location>
        <position position="16"/>
    </location>
    <ligand>
        <name>substrate</name>
    </ligand>
</feature>
<keyword evidence="8" id="KW-1185">Reference proteome</keyword>
<dbReference type="InterPro" id="IPR033747">
    <property type="entry name" value="PurE_ClassI"/>
</dbReference>
<evidence type="ECO:0000259" key="6">
    <source>
        <dbReference type="SMART" id="SM01001"/>
    </source>
</evidence>
<dbReference type="EC" id="5.4.99.18" evidence="3 4"/>
<dbReference type="NCBIfam" id="TIGR01162">
    <property type="entry name" value="purE"/>
    <property type="match status" value="1"/>
</dbReference>
<evidence type="ECO:0000313" key="7">
    <source>
        <dbReference type="EMBL" id="QCQ22042.1"/>
    </source>
</evidence>
<dbReference type="SUPFAM" id="SSF52255">
    <property type="entry name" value="N5-CAIR mutase (phosphoribosylaminoimidazole carboxylase, PurE)"/>
    <property type="match status" value="1"/>
</dbReference>
<dbReference type="RefSeq" id="WP_137424011.1">
    <property type="nucleotide sequence ID" value="NZ_CP040098.1"/>
</dbReference>
<comment type="function">
    <text evidence="3 4">Catalyzes the conversion of N5-carboxyaminoimidazole ribonucleotide (N5-CAIR) to 4-carboxy-5-aminoimidazole ribonucleotide (CAIR).</text>
</comment>
<feature type="binding site" evidence="3 5">
    <location>
        <position position="19"/>
    </location>
    <ligand>
        <name>substrate</name>
    </ligand>
</feature>
<dbReference type="Pfam" id="PF00731">
    <property type="entry name" value="AIRC"/>
    <property type="match status" value="1"/>
</dbReference>
<dbReference type="EMBL" id="CP040098">
    <property type="protein sequence ID" value="QCQ22042.1"/>
    <property type="molecule type" value="Genomic_DNA"/>
</dbReference>
<evidence type="ECO:0000256" key="4">
    <source>
        <dbReference type="PIRNR" id="PIRNR001338"/>
    </source>
</evidence>
<dbReference type="KEGG" id="dax:FDQ92_07565"/>
<dbReference type="PIRSF" id="PIRSF001338">
    <property type="entry name" value="AIR_carboxylase"/>
    <property type="match status" value="1"/>
</dbReference>
<dbReference type="OrthoDB" id="9791908at2"/>